<keyword evidence="3" id="KW-1185">Reference proteome</keyword>
<evidence type="ECO:0000313" key="3">
    <source>
        <dbReference type="Proteomes" id="UP001152964"/>
    </source>
</evidence>
<organism evidence="2 3">
    <name type="scientific">Saccharomyces eubayanus</name>
    <name type="common">Yeast</name>
    <dbReference type="NCBI Taxonomy" id="1080349"/>
    <lineage>
        <taxon>Eukaryota</taxon>
        <taxon>Fungi</taxon>
        <taxon>Dikarya</taxon>
        <taxon>Ascomycota</taxon>
        <taxon>Saccharomycotina</taxon>
        <taxon>Saccharomycetes</taxon>
        <taxon>Saccharomycetales</taxon>
        <taxon>Saccharomycetaceae</taxon>
        <taxon>Saccharomyces</taxon>
    </lineage>
</organism>
<accession>A0ABN8VR45</accession>
<dbReference type="EMBL" id="OX291492">
    <property type="protein sequence ID" value="CAI1847275.1"/>
    <property type="molecule type" value="Genomic_DNA"/>
</dbReference>
<evidence type="ECO:0000313" key="2">
    <source>
        <dbReference type="EMBL" id="CAI1847275.1"/>
    </source>
</evidence>
<evidence type="ECO:0000256" key="1">
    <source>
        <dbReference type="SAM" id="MobiDB-lite"/>
    </source>
</evidence>
<reference evidence="2" key="1">
    <citation type="submission" date="2022-08" db="EMBL/GenBank/DDBJ databases">
        <authorList>
            <person name="Byrne P K."/>
        </authorList>
    </citation>
    <scope>NUCLEOTIDE SEQUENCE</scope>
    <source>
        <strain evidence="2">UCD650</strain>
    </source>
</reference>
<proteinExistence type="predicted"/>
<protein>
    <submittedName>
        <fullName evidence="2">Uncharacterized protein</fullName>
    </submittedName>
</protein>
<dbReference type="Proteomes" id="UP001152964">
    <property type="component" value="Chromosome 2"/>
</dbReference>
<sequence>MSQDAAIAENTPVEHLSPTGSASNSVYPLPPIRLKEMN</sequence>
<gene>
    <name evidence="2" type="primary">U6500B04520</name>
    <name evidence="2" type="ORF">SEUBUCD650_0B04520</name>
</gene>
<name>A0ABN8VR45_SACEU</name>
<feature type="region of interest" description="Disordered" evidence="1">
    <location>
        <begin position="1"/>
        <end position="38"/>
    </location>
</feature>